<proteinExistence type="predicted"/>
<dbReference type="AlphaFoldDB" id="A0A7W8QPQ3"/>
<dbReference type="Proteomes" id="UP000572635">
    <property type="component" value="Unassembled WGS sequence"/>
</dbReference>
<reference evidence="1 2" key="1">
    <citation type="submission" date="2020-08" db="EMBL/GenBank/DDBJ databases">
        <title>Sequencing the genomes of 1000 actinobacteria strains.</title>
        <authorList>
            <person name="Klenk H.-P."/>
        </authorList>
    </citation>
    <scope>NUCLEOTIDE SEQUENCE [LARGE SCALE GENOMIC DNA]</scope>
    <source>
        <strain evidence="1 2">DSM 44551</strain>
    </source>
</reference>
<protein>
    <submittedName>
        <fullName evidence="1">Uncharacterized protein</fullName>
    </submittedName>
</protein>
<evidence type="ECO:0000313" key="1">
    <source>
        <dbReference type="EMBL" id="MBB5434206.1"/>
    </source>
</evidence>
<sequence length="68" mass="7560">MDDGAKAFLEGGPGDLRERVVAAESSGTEIKIPFQGGYEHFTATPRQRETTEGRLQVYEWSSRTEIAE</sequence>
<comment type="caution">
    <text evidence="1">The sequence shown here is derived from an EMBL/GenBank/DDBJ whole genome shotgun (WGS) entry which is preliminary data.</text>
</comment>
<organism evidence="1 2">
    <name type="scientific">Nocardiopsis composta</name>
    <dbReference type="NCBI Taxonomy" id="157465"/>
    <lineage>
        <taxon>Bacteria</taxon>
        <taxon>Bacillati</taxon>
        <taxon>Actinomycetota</taxon>
        <taxon>Actinomycetes</taxon>
        <taxon>Streptosporangiales</taxon>
        <taxon>Nocardiopsidaceae</taxon>
        <taxon>Nocardiopsis</taxon>
    </lineage>
</organism>
<dbReference type="Pfam" id="PF19450">
    <property type="entry name" value="DUF5988"/>
    <property type="match status" value="1"/>
</dbReference>
<evidence type="ECO:0000313" key="2">
    <source>
        <dbReference type="Proteomes" id="UP000572635"/>
    </source>
</evidence>
<dbReference type="EMBL" id="JACHDB010000001">
    <property type="protein sequence ID" value="MBB5434206.1"/>
    <property type="molecule type" value="Genomic_DNA"/>
</dbReference>
<dbReference type="InterPro" id="IPR046030">
    <property type="entry name" value="DUF5988"/>
</dbReference>
<name>A0A7W8QPQ3_9ACTN</name>
<accession>A0A7W8QPQ3</accession>
<gene>
    <name evidence="1" type="ORF">HDA36_004290</name>
</gene>
<dbReference type="RefSeq" id="WP_184394629.1">
    <property type="nucleotide sequence ID" value="NZ_BAAAJD010000021.1"/>
</dbReference>
<keyword evidence="2" id="KW-1185">Reference proteome</keyword>